<dbReference type="GeneID" id="55608510"/>
<organism evidence="1 2">
    <name type="scientific">Vibrio phage YC</name>
    <dbReference type="NCBI Taxonomy" id="2267403"/>
    <lineage>
        <taxon>Viruses</taxon>
        <taxon>Duplodnaviria</taxon>
        <taxon>Heunggongvirae</taxon>
        <taxon>Uroviricota</taxon>
        <taxon>Caudoviricetes</taxon>
        <taxon>Pantevenvirales</taxon>
        <taxon>Ackermannviridae</taxon>
        <taxon>Campanilevirus</taxon>
        <taxon>Campanilevirus YC</taxon>
    </lineage>
</organism>
<sequence>MALTNYHVNRQDRFGNLLGSGEEKLDPYSKASMGQFLASIKPANSKYINHYITVDDHNGIKVRCVYEQYLNGKARFVNEYLQLRRKHENLHS</sequence>
<protein>
    <submittedName>
        <fullName evidence="1">Uncharacterized protein</fullName>
    </submittedName>
</protein>
<dbReference type="EMBL" id="MH375644">
    <property type="protein sequence ID" value="AXC34432.1"/>
    <property type="molecule type" value="Genomic_DNA"/>
</dbReference>
<dbReference type="Proteomes" id="UP000260311">
    <property type="component" value="Segment"/>
</dbReference>
<name>A0A384ZS06_9CAUD</name>
<accession>A0A384ZS06</accession>
<evidence type="ECO:0000313" key="2">
    <source>
        <dbReference type="Proteomes" id="UP000260311"/>
    </source>
</evidence>
<proteinExistence type="predicted"/>
<dbReference type="KEGG" id="vg:55608510"/>
<keyword evidence="2" id="KW-1185">Reference proteome</keyword>
<dbReference type="RefSeq" id="YP_009838278.1">
    <property type="nucleotide sequence ID" value="NC_048709.1"/>
</dbReference>
<evidence type="ECO:0000313" key="1">
    <source>
        <dbReference type="EMBL" id="AXC34432.1"/>
    </source>
</evidence>
<reference evidence="1 2" key="1">
    <citation type="submission" date="2018-05" db="EMBL/GenBank/DDBJ databases">
        <title>The genome of Vibrio coralliilyticus phage YC.</title>
        <authorList>
            <person name="Benler S."/>
        </authorList>
    </citation>
    <scope>NUCLEOTIDE SEQUENCE [LARGE SCALE GENOMIC DNA]</scope>
</reference>